<gene>
    <name evidence="2" type="ORF">TNCT_595151</name>
</gene>
<name>A0A8X6LJT5_TRICU</name>
<comment type="caution">
    <text evidence="2">The sequence shown here is derived from an EMBL/GenBank/DDBJ whole genome shotgun (WGS) entry which is preliminary data.</text>
</comment>
<evidence type="ECO:0000313" key="3">
    <source>
        <dbReference type="Proteomes" id="UP000887116"/>
    </source>
</evidence>
<dbReference type="AlphaFoldDB" id="A0A8X6LJT5"/>
<proteinExistence type="predicted"/>
<reference evidence="2" key="1">
    <citation type="submission" date="2020-07" db="EMBL/GenBank/DDBJ databases">
        <title>Multicomponent nature underlies the extraordinary mechanical properties of spider dragline silk.</title>
        <authorList>
            <person name="Kono N."/>
            <person name="Nakamura H."/>
            <person name="Mori M."/>
            <person name="Yoshida Y."/>
            <person name="Ohtoshi R."/>
            <person name="Malay A.D."/>
            <person name="Moran D.A.P."/>
            <person name="Tomita M."/>
            <person name="Numata K."/>
            <person name="Arakawa K."/>
        </authorList>
    </citation>
    <scope>NUCLEOTIDE SEQUENCE</scope>
</reference>
<dbReference type="Proteomes" id="UP000887116">
    <property type="component" value="Unassembled WGS sequence"/>
</dbReference>
<dbReference type="EMBL" id="BMAO01016964">
    <property type="protein sequence ID" value="GFR12430.1"/>
    <property type="molecule type" value="Genomic_DNA"/>
</dbReference>
<feature type="region of interest" description="Disordered" evidence="1">
    <location>
        <begin position="24"/>
        <end position="44"/>
    </location>
</feature>
<feature type="compositionally biased region" description="Polar residues" evidence="1">
    <location>
        <begin position="33"/>
        <end position="44"/>
    </location>
</feature>
<keyword evidence="3" id="KW-1185">Reference proteome</keyword>
<evidence type="ECO:0000313" key="2">
    <source>
        <dbReference type="EMBL" id="GFR12430.1"/>
    </source>
</evidence>
<accession>A0A8X6LJT5</accession>
<sequence>MNAKFNPLNGICAKQEKPERSGRLNSGFIMHMNGSSSNKPKSNVGSHLHLNNDFAYGCLPPSYRMFPTVLLYTPILHTIVLVKRTAKDYPSQTFPFPGSSRLIDTFPSPQLKY</sequence>
<protein>
    <submittedName>
        <fullName evidence="2">Uncharacterized protein</fullName>
    </submittedName>
</protein>
<evidence type="ECO:0000256" key="1">
    <source>
        <dbReference type="SAM" id="MobiDB-lite"/>
    </source>
</evidence>
<organism evidence="2 3">
    <name type="scientific">Trichonephila clavata</name>
    <name type="common">Joro spider</name>
    <name type="synonym">Nephila clavata</name>
    <dbReference type="NCBI Taxonomy" id="2740835"/>
    <lineage>
        <taxon>Eukaryota</taxon>
        <taxon>Metazoa</taxon>
        <taxon>Ecdysozoa</taxon>
        <taxon>Arthropoda</taxon>
        <taxon>Chelicerata</taxon>
        <taxon>Arachnida</taxon>
        <taxon>Araneae</taxon>
        <taxon>Araneomorphae</taxon>
        <taxon>Entelegynae</taxon>
        <taxon>Araneoidea</taxon>
        <taxon>Nephilidae</taxon>
        <taxon>Trichonephila</taxon>
    </lineage>
</organism>